<dbReference type="OrthoDB" id="6052158at2759"/>
<evidence type="ECO:0000256" key="6">
    <source>
        <dbReference type="ARBA" id="ARBA00023170"/>
    </source>
</evidence>
<keyword evidence="3" id="KW-0732">Signal</keyword>
<dbReference type="InterPro" id="IPR013568">
    <property type="entry name" value="SEFIR_dom"/>
</dbReference>
<dbReference type="EMBL" id="CACVKT020007420">
    <property type="protein sequence ID" value="CAC5407537.1"/>
    <property type="molecule type" value="Genomic_DNA"/>
</dbReference>
<reference evidence="11 12" key="1">
    <citation type="submission" date="2020-06" db="EMBL/GenBank/DDBJ databases">
        <authorList>
            <person name="Li R."/>
            <person name="Bekaert M."/>
        </authorList>
    </citation>
    <scope>NUCLEOTIDE SEQUENCE [LARGE SCALE GENOMIC DNA]</scope>
    <source>
        <strain evidence="12">wild</strain>
    </source>
</reference>
<evidence type="ECO:0000256" key="5">
    <source>
        <dbReference type="ARBA" id="ARBA00023136"/>
    </source>
</evidence>
<keyword evidence="5 8" id="KW-0472">Membrane</keyword>
<dbReference type="GO" id="GO:0030368">
    <property type="term" value="F:interleukin-17 receptor activity"/>
    <property type="evidence" value="ECO:0007669"/>
    <property type="project" value="InterPro"/>
</dbReference>
<organism evidence="11 12">
    <name type="scientific">Mytilus coruscus</name>
    <name type="common">Sea mussel</name>
    <dbReference type="NCBI Taxonomy" id="42192"/>
    <lineage>
        <taxon>Eukaryota</taxon>
        <taxon>Metazoa</taxon>
        <taxon>Spiralia</taxon>
        <taxon>Lophotrochozoa</taxon>
        <taxon>Mollusca</taxon>
        <taxon>Bivalvia</taxon>
        <taxon>Autobranchia</taxon>
        <taxon>Pteriomorphia</taxon>
        <taxon>Mytilida</taxon>
        <taxon>Mytiloidea</taxon>
        <taxon>Mytilidae</taxon>
        <taxon>Mytilinae</taxon>
        <taxon>Mytilus</taxon>
    </lineage>
</organism>
<feature type="transmembrane region" description="Helical" evidence="8">
    <location>
        <begin position="352"/>
        <end position="376"/>
    </location>
</feature>
<dbReference type="InterPro" id="IPR057066">
    <property type="entry name" value="Ig_ILCR1"/>
</dbReference>
<dbReference type="AlphaFoldDB" id="A0A6J8DIN8"/>
<evidence type="ECO:0000259" key="9">
    <source>
        <dbReference type="Pfam" id="PF08357"/>
    </source>
</evidence>
<dbReference type="Proteomes" id="UP000507470">
    <property type="component" value="Unassembled WGS sequence"/>
</dbReference>
<gene>
    <name evidence="11" type="ORF">MCOR_41003</name>
</gene>
<keyword evidence="6" id="KW-0675">Receptor</keyword>
<evidence type="ECO:0000256" key="4">
    <source>
        <dbReference type="ARBA" id="ARBA00022989"/>
    </source>
</evidence>
<keyword evidence="4 8" id="KW-1133">Transmembrane helix</keyword>
<keyword evidence="2 8" id="KW-0812">Transmembrane</keyword>
<name>A0A6J8DIN8_MYTCO</name>
<keyword evidence="12" id="KW-1185">Reference proteome</keyword>
<evidence type="ECO:0000256" key="2">
    <source>
        <dbReference type="ARBA" id="ARBA00022692"/>
    </source>
</evidence>
<proteinExistence type="predicted"/>
<evidence type="ECO:0000256" key="7">
    <source>
        <dbReference type="ARBA" id="ARBA00023180"/>
    </source>
</evidence>
<evidence type="ECO:0000256" key="8">
    <source>
        <dbReference type="SAM" id="Phobius"/>
    </source>
</evidence>
<comment type="subcellular location">
    <subcellularLocation>
        <location evidence="1">Membrane</location>
        <topology evidence="1">Single-pass type I membrane protein</topology>
    </subcellularLocation>
</comment>
<dbReference type="GO" id="GO:0016020">
    <property type="term" value="C:membrane"/>
    <property type="evidence" value="ECO:0007669"/>
    <property type="project" value="UniProtKB-SubCell"/>
</dbReference>
<keyword evidence="7" id="KW-0325">Glycoprotein</keyword>
<dbReference type="InterPro" id="IPR039465">
    <property type="entry name" value="IL-17_rcpt-like"/>
</dbReference>
<protein>
    <submittedName>
        <fullName evidence="11">Uncharacterized protein</fullName>
    </submittedName>
</protein>
<dbReference type="Pfam" id="PF23608">
    <property type="entry name" value="Ig_ILCR1"/>
    <property type="match status" value="1"/>
</dbReference>
<feature type="domain" description="SEFIR" evidence="9">
    <location>
        <begin position="405"/>
        <end position="544"/>
    </location>
</feature>
<evidence type="ECO:0000256" key="1">
    <source>
        <dbReference type="ARBA" id="ARBA00004479"/>
    </source>
</evidence>
<dbReference type="PANTHER" id="PTHR15583">
    <property type="entry name" value="INTERLEUKIN-17 RECEPTOR"/>
    <property type="match status" value="1"/>
</dbReference>
<evidence type="ECO:0000259" key="10">
    <source>
        <dbReference type="Pfam" id="PF23608"/>
    </source>
</evidence>
<dbReference type="PANTHER" id="PTHR15583:SF7">
    <property type="entry name" value="INTERLEUKIN CYTOKINE RECEPTOR-RELATED PROTEIN 2"/>
    <property type="match status" value="1"/>
</dbReference>
<evidence type="ECO:0000313" key="12">
    <source>
        <dbReference type="Proteomes" id="UP000507470"/>
    </source>
</evidence>
<evidence type="ECO:0000256" key="3">
    <source>
        <dbReference type="ARBA" id="ARBA00022729"/>
    </source>
</evidence>
<sequence>MPLGITGCNEDMWYLNVFFLLSCIPYKSCFNLTCYSQQDNSALKVNCIAIKYERENCSDNVLSTIYGALYGQKYWAAKPHDLQLIPIQEEYLRTTRFYPGFLVVVQPPRTGFIQNIRGFHLNYEELDKNLRKCIIIVITNVTLDHTHRDNNLKFEIKLWPLNGNKDFSITSWTLPKPPESENNTNLIRYGRTGKWKWGLTEAPRDWITTISYFSNIEDMYIRIWFVAAPVEYKFSQYNVLLEKILSGEETDFEDRITIEDIRISQVDYTFLNVKPGRYRILVQPFDDNCTCKSNRNNCGQCIRTRTSVIIVPGTGEMTLAVTRRTVSLQRTSPDPMRAALSPSISKTPSQDIIPSVLGFIAFLLAIIIIVGCYKFYKVTENSNSYTDVNKNKTNVKALNGRSGTVAIVAADDDDLHNTLVTSFVIFLQETCKLNILFYPLSQSKNKNRWIDNAVNKSDHMVFVLSKCSVNQYAQWVESAYRQNNDSLFMECLETALNSSISNYDISKKIILVQFGHSQNIQVPFDLCNKHRYLLVKQLNAFLGHINGFHQWEEDFNQFCDQPDNNILASKGGRNFIKAFKEALENDSDSGLSAREPRFKSIHPNIHSKFAEML</sequence>
<dbReference type="Gene3D" id="3.40.50.11530">
    <property type="match status" value="1"/>
</dbReference>
<evidence type="ECO:0000313" key="11">
    <source>
        <dbReference type="EMBL" id="CAC5407537.1"/>
    </source>
</evidence>
<dbReference type="Pfam" id="PF08357">
    <property type="entry name" value="SEFIR"/>
    <property type="match status" value="1"/>
</dbReference>
<accession>A0A6J8DIN8</accession>
<feature type="domain" description="ILCR1 Ig-like" evidence="10">
    <location>
        <begin position="205"/>
        <end position="308"/>
    </location>
</feature>